<gene>
    <name evidence="4" type="ORF">SAMN05421852_10412</name>
</gene>
<sequence length="203" mass="22885">MLKRFVIGLFALAILGTAVYLAGGFGVVIKKERSQVAAQQQKQKPKEVKQVKMGEKINIGGVDVIVDFSRARKVGLFGDGEPLNDTFVYVDILFENNKDELFQVNLLNRLKLVDASGKHYSVAIKPSIKKRKNNQPQESMKQQIRGKVAFDVMLSDSYELIYDDPKTNTRYVCKLDVADLPKKKKSQDQTGQMDSQNISDQEQ</sequence>
<dbReference type="AlphaFoldDB" id="A0A1I3N6E1"/>
<evidence type="ECO:0000259" key="3">
    <source>
        <dbReference type="Pfam" id="PF11611"/>
    </source>
</evidence>
<dbReference type="Pfam" id="PF11611">
    <property type="entry name" value="DUF4352"/>
    <property type="match status" value="1"/>
</dbReference>
<evidence type="ECO:0000313" key="4">
    <source>
        <dbReference type="EMBL" id="SFJ04777.1"/>
    </source>
</evidence>
<dbReference type="InterPro" id="IPR029051">
    <property type="entry name" value="DUF4352"/>
</dbReference>
<reference evidence="4 5" key="1">
    <citation type="submission" date="2016-10" db="EMBL/GenBank/DDBJ databases">
        <authorList>
            <person name="de Groot N.N."/>
        </authorList>
    </citation>
    <scope>NUCLEOTIDE SEQUENCE [LARGE SCALE GENOMIC DNA]</scope>
    <source>
        <strain evidence="4 5">DSM 44778</strain>
    </source>
</reference>
<evidence type="ECO:0000256" key="2">
    <source>
        <dbReference type="SAM" id="MobiDB-lite"/>
    </source>
</evidence>
<name>A0A1I3N6E1_9BACL</name>
<dbReference type="Proteomes" id="UP000199545">
    <property type="component" value="Unassembled WGS sequence"/>
</dbReference>
<feature type="region of interest" description="Disordered" evidence="2">
    <location>
        <begin position="181"/>
        <end position="203"/>
    </location>
</feature>
<dbReference type="RefSeq" id="WP_175482317.1">
    <property type="nucleotide sequence ID" value="NZ_FORR01000004.1"/>
</dbReference>
<dbReference type="EMBL" id="FORR01000004">
    <property type="protein sequence ID" value="SFJ04777.1"/>
    <property type="molecule type" value="Genomic_DNA"/>
</dbReference>
<keyword evidence="5" id="KW-1185">Reference proteome</keyword>
<protein>
    <recommendedName>
        <fullName evidence="3">DUF4352 domain-containing protein</fullName>
    </recommendedName>
</protein>
<evidence type="ECO:0000313" key="5">
    <source>
        <dbReference type="Proteomes" id="UP000199545"/>
    </source>
</evidence>
<dbReference type="Gene3D" id="2.60.40.1240">
    <property type="match status" value="1"/>
</dbReference>
<dbReference type="InterPro" id="IPR029050">
    <property type="entry name" value="Immunoprotect_excell_Ig-like"/>
</dbReference>
<organism evidence="4 5">
    <name type="scientific">Thermoflavimicrobium dichotomicum</name>
    <dbReference type="NCBI Taxonomy" id="46223"/>
    <lineage>
        <taxon>Bacteria</taxon>
        <taxon>Bacillati</taxon>
        <taxon>Bacillota</taxon>
        <taxon>Bacilli</taxon>
        <taxon>Bacillales</taxon>
        <taxon>Thermoactinomycetaceae</taxon>
        <taxon>Thermoflavimicrobium</taxon>
    </lineage>
</organism>
<accession>A0A1I3N6E1</accession>
<keyword evidence="1" id="KW-0732">Signal</keyword>
<evidence type="ECO:0000256" key="1">
    <source>
        <dbReference type="ARBA" id="ARBA00022729"/>
    </source>
</evidence>
<feature type="compositionally biased region" description="Polar residues" evidence="2">
    <location>
        <begin position="188"/>
        <end position="203"/>
    </location>
</feature>
<dbReference type="STRING" id="46223.SAMN05421852_10412"/>
<feature type="domain" description="DUF4352" evidence="3">
    <location>
        <begin position="52"/>
        <end position="165"/>
    </location>
</feature>
<proteinExistence type="predicted"/>